<accession>A0ABD3HHA0</accession>
<organism evidence="2 3">
    <name type="scientific">Riccia sorocarpa</name>
    <dbReference type="NCBI Taxonomy" id="122646"/>
    <lineage>
        <taxon>Eukaryota</taxon>
        <taxon>Viridiplantae</taxon>
        <taxon>Streptophyta</taxon>
        <taxon>Embryophyta</taxon>
        <taxon>Marchantiophyta</taxon>
        <taxon>Marchantiopsida</taxon>
        <taxon>Marchantiidae</taxon>
        <taxon>Marchantiales</taxon>
        <taxon>Ricciaceae</taxon>
        <taxon>Riccia</taxon>
    </lineage>
</organism>
<sequence length="475" mass="55068">MLREANTRGTLKPLKFGSEACANFCLFVDDMGVYLELEENSYLTLQGILAFFESASGARLNLHKSSALIIGKNVQSVALFAKHMGGFMENQTDAQWHKLPQAFIEGQRAKRCNNSIRGDFQPQETLLLNRKIYQGKSYMAKALIATWDHTTKDLHWSPTGVNIHSHLTLRDLSVLTMKKDGKKNDDIKLIMNELRKKGVTTVGQLWEKRHKLLEMDRDQLNPLTIELVRRVNTSTGPERGLLHSTNGWSWKPQTPVKSFQRSAQELYRITQPDQDWTADSNKKWRLSDNARTWKRRWRLIWNSNIPPKDTTFLWRITRQGLYTAERAEKFGFGVGECPVCHRGRETVNHLFLHCQSLQPYWRSMQKDDLIPPGCNITSFQLSFPKFIDVALRKDPASIARWKVLIELWKQVWLIRNLLAYEGRKKETTVWLCVRQALDKTILKWREREVTTKFFVSSKNSLTKCLKGNTLPYTSG</sequence>
<comment type="caution">
    <text evidence="2">The sequence shown here is derived from an EMBL/GenBank/DDBJ whole genome shotgun (WGS) entry which is preliminary data.</text>
</comment>
<evidence type="ECO:0000259" key="1">
    <source>
        <dbReference type="Pfam" id="PF13966"/>
    </source>
</evidence>
<dbReference type="Proteomes" id="UP001633002">
    <property type="component" value="Unassembled WGS sequence"/>
</dbReference>
<dbReference type="AlphaFoldDB" id="A0ABD3HHA0"/>
<dbReference type="Pfam" id="PF13966">
    <property type="entry name" value="zf-RVT"/>
    <property type="match status" value="1"/>
</dbReference>
<name>A0ABD3HHA0_9MARC</name>
<keyword evidence="3" id="KW-1185">Reference proteome</keyword>
<dbReference type="EMBL" id="JBJQOH010000003">
    <property type="protein sequence ID" value="KAL3690990.1"/>
    <property type="molecule type" value="Genomic_DNA"/>
</dbReference>
<evidence type="ECO:0000313" key="3">
    <source>
        <dbReference type="Proteomes" id="UP001633002"/>
    </source>
</evidence>
<protein>
    <recommendedName>
        <fullName evidence="1">Reverse transcriptase zinc-binding domain-containing protein</fullName>
    </recommendedName>
</protein>
<dbReference type="InterPro" id="IPR026960">
    <property type="entry name" value="RVT-Znf"/>
</dbReference>
<proteinExistence type="predicted"/>
<reference evidence="2 3" key="1">
    <citation type="submission" date="2024-09" db="EMBL/GenBank/DDBJ databases">
        <title>Chromosome-scale assembly of Riccia sorocarpa.</title>
        <authorList>
            <person name="Paukszto L."/>
        </authorList>
    </citation>
    <scope>NUCLEOTIDE SEQUENCE [LARGE SCALE GENOMIC DNA]</scope>
    <source>
        <strain evidence="2">LP-2024</strain>
        <tissue evidence="2">Aerial parts of the thallus</tissue>
    </source>
</reference>
<evidence type="ECO:0000313" key="2">
    <source>
        <dbReference type="EMBL" id="KAL3690990.1"/>
    </source>
</evidence>
<gene>
    <name evidence="2" type="ORF">R1sor_004641</name>
</gene>
<feature type="domain" description="Reverse transcriptase zinc-binding" evidence="1">
    <location>
        <begin position="282"/>
        <end position="361"/>
    </location>
</feature>